<dbReference type="EMBL" id="JBDZYD010000005">
    <property type="protein sequence ID" value="MEQ0560725.1"/>
    <property type="molecule type" value="Genomic_DNA"/>
</dbReference>
<protein>
    <submittedName>
        <fullName evidence="1">Uncharacterized protein</fullName>
    </submittedName>
</protein>
<accession>A0ABV0LEL1</accession>
<reference evidence="1 2" key="1">
    <citation type="submission" date="2024-05" db="EMBL/GenBank/DDBJ databases">
        <authorList>
            <person name="Zhao H."/>
            <person name="Xu Y."/>
            <person name="Lin S."/>
            <person name="Spain J.C."/>
            <person name="Zhou N.-Y."/>
        </authorList>
    </citation>
    <scope>NUCLEOTIDE SEQUENCE [LARGE SCALE GENOMIC DNA]</scope>
    <source>
        <strain evidence="1 2">NEAU-NG30</strain>
    </source>
</reference>
<dbReference type="Proteomes" id="UP001440984">
    <property type="component" value="Unassembled WGS sequence"/>
</dbReference>
<comment type="caution">
    <text evidence="1">The sequence shown here is derived from an EMBL/GenBank/DDBJ whole genome shotgun (WGS) entry which is preliminary data.</text>
</comment>
<keyword evidence="2" id="KW-1185">Reference proteome</keyword>
<name>A0ABV0LEL1_9PSEU</name>
<organism evidence="1 2">
    <name type="scientific">Amycolatopsis melonis</name>
    <dbReference type="NCBI Taxonomy" id="3156488"/>
    <lineage>
        <taxon>Bacteria</taxon>
        <taxon>Bacillati</taxon>
        <taxon>Actinomycetota</taxon>
        <taxon>Actinomycetes</taxon>
        <taxon>Pseudonocardiales</taxon>
        <taxon>Pseudonocardiaceae</taxon>
        <taxon>Amycolatopsis</taxon>
    </lineage>
</organism>
<gene>
    <name evidence="1" type="ORF">ABJI51_16690</name>
</gene>
<sequence length="69" mass="7613">MDSTTAKVVARARKFGANLQRRIIGITHVPLSSTELAVKLRELGMAMCDIGEDLQKDAKRLDEGDRSVE</sequence>
<dbReference type="RefSeq" id="WP_348951767.1">
    <property type="nucleotide sequence ID" value="NZ_JBDZYD010000005.1"/>
</dbReference>
<proteinExistence type="predicted"/>
<evidence type="ECO:0000313" key="2">
    <source>
        <dbReference type="Proteomes" id="UP001440984"/>
    </source>
</evidence>
<evidence type="ECO:0000313" key="1">
    <source>
        <dbReference type="EMBL" id="MEQ0560725.1"/>
    </source>
</evidence>